<organism evidence="6 7">
    <name type="scientific">Fusarium equiseti</name>
    <name type="common">Fusarium scirpi</name>
    <dbReference type="NCBI Taxonomy" id="61235"/>
    <lineage>
        <taxon>Eukaryota</taxon>
        <taxon>Fungi</taxon>
        <taxon>Dikarya</taxon>
        <taxon>Ascomycota</taxon>
        <taxon>Pezizomycotina</taxon>
        <taxon>Sordariomycetes</taxon>
        <taxon>Hypocreomycetidae</taxon>
        <taxon>Hypocreales</taxon>
        <taxon>Nectriaceae</taxon>
        <taxon>Fusarium</taxon>
        <taxon>Fusarium incarnatum-equiseti species complex</taxon>
    </lineage>
</organism>
<dbReference type="Proteomes" id="UP000693738">
    <property type="component" value="Unassembled WGS sequence"/>
</dbReference>
<reference evidence="6" key="1">
    <citation type="submission" date="2021-05" db="EMBL/GenBank/DDBJ databases">
        <authorList>
            <person name="Khan N."/>
        </authorList>
    </citation>
    <scope>NUCLEOTIDE SEQUENCE</scope>
</reference>
<evidence type="ECO:0000256" key="4">
    <source>
        <dbReference type="ARBA" id="ARBA00023004"/>
    </source>
</evidence>
<sequence>MNATTVEPASPGSPLETVSYTKILVLFTLPFFVTYIFSLLGNKGYGDGNAVREPPRVPYWIPFVGNTIGFAYDTERFLSSILSKFGKVPLRLFVGAEEMYFIPHGQSIIDLFKSSRYLTTKTFGIMTVRDAFGLPEHDVAIYANDNSGIDVKPAPGWEQVEQMKRFHFVSHRDMHNLMTGNALNAMVAKFVEVYSKHIDEDTRFEEDEWVEVDDLYGWLKDRLLRAAVVALCGEKFLEISPSFLEEFWEFDYHLPNLFRRLPRWMIPKSYRVRDRILESIFRVHGWGRKHLDFTDEELLSKDWTPEFGARLMSRRQAMFKNIGVTPRGAAALDLGLIWGFNANAIPAAMWMLLDTLLDKTLTNRVVSEMEPCFNDKSLSFDKDKLCSGPLLNAIYLETLRLRVAAPVGRSSTVPNLKFGKWQMKQGVGMLSTSWFGSRDPDFWNTGHNNEHPTDSFWAERFLQYEDDPASGPVRTTAQPQKVERDSRKAHVTTEGTQGYFFPYGGGMKMCPGRFFAKEELMASVAIVLRAYEIELVDCEAAAKVGPNMDYFPFGTIPPKGKVAARIRRRNS</sequence>
<dbReference type="PANTHER" id="PTHR24304:SF2">
    <property type="entry name" value="24-HYDROXYCHOLESTEROL 7-ALPHA-HYDROXYLASE"/>
    <property type="match status" value="1"/>
</dbReference>
<keyword evidence="4" id="KW-0408">Iron</keyword>
<evidence type="ECO:0000313" key="6">
    <source>
        <dbReference type="EMBL" id="CAG7558063.1"/>
    </source>
</evidence>
<dbReference type="CDD" id="cd11040">
    <property type="entry name" value="CYP7_CYP8-like"/>
    <property type="match status" value="1"/>
</dbReference>
<accession>A0A8J2IIY5</accession>
<evidence type="ECO:0008006" key="8">
    <source>
        <dbReference type="Google" id="ProtNLM"/>
    </source>
</evidence>
<dbReference type="InterPro" id="IPR050529">
    <property type="entry name" value="CYP450_sterol_14alpha_dmase"/>
</dbReference>
<dbReference type="EMBL" id="CAJSTJ010000122">
    <property type="protein sequence ID" value="CAG7558063.1"/>
    <property type="molecule type" value="Genomic_DNA"/>
</dbReference>
<dbReference type="PANTHER" id="PTHR24304">
    <property type="entry name" value="CYTOCHROME P450 FAMILY 7"/>
    <property type="match status" value="1"/>
</dbReference>
<evidence type="ECO:0000256" key="3">
    <source>
        <dbReference type="ARBA" id="ARBA00022723"/>
    </source>
</evidence>
<dbReference type="GO" id="GO:0005506">
    <property type="term" value="F:iron ion binding"/>
    <property type="evidence" value="ECO:0007669"/>
    <property type="project" value="InterPro"/>
</dbReference>
<evidence type="ECO:0000256" key="1">
    <source>
        <dbReference type="ARBA" id="ARBA00010617"/>
    </source>
</evidence>
<dbReference type="GO" id="GO:0016705">
    <property type="term" value="F:oxidoreductase activity, acting on paired donors, with incorporation or reduction of molecular oxygen"/>
    <property type="evidence" value="ECO:0007669"/>
    <property type="project" value="InterPro"/>
</dbReference>
<dbReference type="Pfam" id="PF00067">
    <property type="entry name" value="p450"/>
    <property type="match status" value="1"/>
</dbReference>
<keyword evidence="5" id="KW-0472">Membrane</keyword>
<protein>
    <recommendedName>
        <fullName evidence="8">7-alpha-hydroxycholest-4-en-3-one 12-alpha-hydroxylase</fullName>
    </recommendedName>
</protein>
<dbReference type="InterPro" id="IPR001128">
    <property type="entry name" value="Cyt_P450"/>
</dbReference>
<proteinExistence type="inferred from homology"/>
<evidence type="ECO:0000313" key="7">
    <source>
        <dbReference type="Proteomes" id="UP000693738"/>
    </source>
</evidence>
<dbReference type="GO" id="GO:0008395">
    <property type="term" value="F:steroid hydroxylase activity"/>
    <property type="evidence" value="ECO:0007669"/>
    <property type="project" value="TreeGrafter"/>
</dbReference>
<evidence type="ECO:0000256" key="5">
    <source>
        <dbReference type="SAM" id="Phobius"/>
    </source>
</evidence>
<keyword evidence="3" id="KW-0479">Metal-binding</keyword>
<feature type="transmembrane region" description="Helical" evidence="5">
    <location>
        <begin position="20"/>
        <end position="40"/>
    </location>
</feature>
<keyword evidence="2" id="KW-0349">Heme</keyword>
<dbReference type="GO" id="GO:0020037">
    <property type="term" value="F:heme binding"/>
    <property type="evidence" value="ECO:0007669"/>
    <property type="project" value="InterPro"/>
</dbReference>
<evidence type="ECO:0000256" key="2">
    <source>
        <dbReference type="ARBA" id="ARBA00022617"/>
    </source>
</evidence>
<gene>
    <name evidence="6" type="ORF">FEQUK3_LOCUS3741</name>
</gene>
<comment type="caution">
    <text evidence="6">The sequence shown here is derived from an EMBL/GenBank/DDBJ whole genome shotgun (WGS) entry which is preliminary data.</text>
</comment>
<comment type="similarity">
    <text evidence="1">Belongs to the cytochrome P450 family.</text>
</comment>
<name>A0A8J2IIY5_FUSEQ</name>
<keyword evidence="5" id="KW-1133">Transmembrane helix</keyword>
<dbReference type="AlphaFoldDB" id="A0A8J2IIY5"/>
<keyword evidence="5" id="KW-0812">Transmembrane</keyword>